<accession>A0A6G4U6J1</accession>
<gene>
    <name evidence="2" type="ORF">G5C51_27375</name>
</gene>
<reference evidence="2 3" key="1">
    <citation type="submission" date="2020-02" db="EMBL/GenBank/DDBJ databases">
        <title>Whole-genome analyses of novel actinobacteria.</title>
        <authorList>
            <person name="Sahin N."/>
        </authorList>
    </citation>
    <scope>NUCLEOTIDE SEQUENCE [LARGE SCALE GENOMIC DNA]</scope>
    <source>
        <strain evidence="2 3">A7024</strain>
    </source>
</reference>
<dbReference type="Proteomes" id="UP000481583">
    <property type="component" value="Unassembled WGS sequence"/>
</dbReference>
<feature type="signal peptide" evidence="1">
    <location>
        <begin position="1"/>
        <end position="30"/>
    </location>
</feature>
<proteinExistence type="predicted"/>
<feature type="chain" id="PRO_5026153575" description="Secreted protein" evidence="1">
    <location>
        <begin position="31"/>
        <end position="199"/>
    </location>
</feature>
<dbReference type="AlphaFoldDB" id="A0A6G4U6J1"/>
<comment type="caution">
    <text evidence="2">The sequence shown here is derived from an EMBL/GenBank/DDBJ whole genome shotgun (WGS) entry which is preliminary data.</text>
</comment>
<keyword evidence="1" id="KW-0732">Signal</keyword>
<organism evidence="2 3">
    <name type="scientific">Streptomyces coryli</name>
    <dbReference type="NCBI Taxonomy" id="1128680"/>
    <lineage>
        <taxon>Bacteria</taxon>
        <taxon>Bacillati</taxon>
        <taxon>Actinomycetota</taxon>
        <taxon>Actinomycetes</taxon>
        <taxon>Kitasatosporales</taxon>
        <taxon>Streptomycetaceae</taxon>
        <taxon>Streptomyces</taxon>
    </lineage>
</organism>
<evidence type="ECO:0000256" key="1">
    <source>
        <dbReference type="SAM" id="SignalP"/>
    </source>
</evidence>
<evidence type="ECO:0008006" key="4">
    <source>
        <dbReference type="Google" id="ProtNLM"/>
    </source>
</evidence>
<protein>
    <recommendedName>
        <fullName evidence="4">Secreted protein</fullName>
    </recommendedName>
</protein>
<keyword evidence="3" id="KW-1185">Reference proteome</keyword>
<evidence type="ECO:0000313" key="2">
    <source>
        <dbReference type="EMBL" id="NGN67612.1"/>
    </source>
</evidence>
<dbReference type="RefSeq" id="WP_165240905.1">
    <property type="nucleotide sequence ID" value="NZ_JAAKZV010000152.1"/>
</dbReference>
<evidence type="ECO:0000313" key="3">
    <source>
        <dbReference type="Proteomes" id="UP000481583"/>
    </source>
</evidence>
<name>A0A6G4U6J1_9ACTN</name>
<sequence length="199" mass="21159">MATRTLKRTMVPAVLAIAGLGISSLSTAEAAQGAGTSPQAAKASAGASTAGSSGADSSVVRDSQLTASLPSTGTRVIECQAVAEDPFTLTATSKDIHALGRVTGCNKNPDSCKLSADLEQYNGNTGTWSVVSRTDGDWVKNCKKGWFGGRPRTDSVYTCTHTNDTQWAYRTVIEFAIEEDDRIKTEVSYSTNNKLYWCF</sequence>
<dbReference type="EMBL" id="JAAKZV010000152">
    <property type="protein sequence ID" value="NGN67612.1"/>
    <property type="molecule type" value="Genomic_DNA"/>
</dbReference>